<dbReference type="Gene3D" id="3.40.50.720">
    <property type="entry name" value="NAD(P)-binding Rossmann-like Domain"/>
    <property type="match status" value="1"/>
</dbReference>
<name>S7RVY8_GLOTA</name>
<dbReference type="Proteomes" id="UP000030669">
    <property type="component" value="Unassembled WGS sequence"/>
</dbReference>
<dbReference type="eggNOG" id="ENOG502S1FN">
    <property type="taxonomic scope" value="Eukaryota"/>
</dbReference>
<gene>
    <name evidence="4" type="ORF">GLOTRDRAFT_115386</name>
</gene>
<protein>
    <recommendedName>
        <fullName evidence="3">NmrA-like domain-containing protein</fullName>
    </recommendedName>
</protein>
<keyword evidence="1" id="KW-0521">NADP</keyword>
<evidence type="ECO:0000313" key="4">
    <source>
        <dbReference type="EMBL" id="EPQ57454.1"/>
    </source>
</evidence>
<dbReference type="PANTHER" id="PTHR47706">
    <property type="entry name" value="NMRA-LIKE FAMILY PROTEIN"/>
    <property type="match status" value="1"/>
</dbReference>
<dbReference type="GO" id="GO:0016491">
    <property type="term" value="F:oxidoreductase activity"/>
    <property type="evidence" value="ECO:0007669"/>
    <property type="project" value="UniProtKB-KW"/>
</dbReference>
<dbReference type="EMBL" id="KB469299">
    <property type="protein sequence ID" value="EPQ57454.1"/>
    <property type="molecule type" value="Genomic_DNA"/>
</dbReference>
<proteinExistence type="predicted"/>
<dbReference type="Pfam" id="PF05368">
    <property type="entry name" value="NmrA"/>
    <property type="match status" value="1"/>
</dbReference>
<dbReference type="OrthoDB" id="9974981at2759"/>
<feature type="domain" description="NmrA-like" evidence="3">
    <location>
        <begin position="38"/>
        <end position="91"/>
    </location>
</feature>
<dbReference type="InterPro" id="IPR051609">
    <property type="entry name" value="NmrA/Isoflavone_reductase-like"/>
</dbReference>
<dbReference type="InterPro" id="IPR036291">
    <property type="entry name" value="NAD(P)-bd_dom_sf"/>
</dbReference>
<dbReference type="PANTHER" id="PTHR47706:SF9">
    <property type="entry name" value="NMRA-LIKE DOMAIN-CONTAINING PROTEIN-RELATED"/>
    <property type="match status" value="1"/>
</dbReference>
<dbReference type="SUPFAM" id="SSF51735">
    <property type="entry name" value="NAD(P)-binding Rossmann-fold domains"/>
    <property type="match status" value="1"/>
</dbReference>
<evidence type="ECO:0000256" key="1">
    <source>
        <dbReference type="ARBA" id="ARBA00022857"/>
    </source>
</evidence>
<evidence type="ECO:0000259" key="3">
    <source>
        <dbReference type="Pfam" id="PF05368"/>
    </source>
</evidence>
<dbReference type="AlphaFoldDB" id="S7RVY8"/>
<evidence type="ECO:0000313" key="5">
    <source>
        <dbReference type="Proteomes" id="UP000030669"/>
    </source>
</evidence>
<reference evidence="4 5" key="1">
    <citation type="journal article" date="2012" name="Science">
        <title>The Paleozoic origin of enzymatic lignin decomposition reconstructed from 31 fungal genomes.</title>
        <authorList>
            <person name="Floudas D."/>
            <person name="Binder M."/>
            <person name="Riley R."/>
            <person name="Barry K."/>
            <person name="Blanchette R.A."/>
            <person name="Henrissat B."/>
            <person name="Martinez A.T."/>
            <person name="Otillar R."/>
            <person name="Spatafora J.W."/>
            <person name="Yadav J.S."/>
            <person name="Aerts A."/>
            <person name="Benoit I."/>
            <person name="Boyd A."/>
            <person name="Carlson A."/>
            <person name="Copeland A."/>
            <person name="Coutinho P.M."/>
            <person name="de Vries R.P."/>
            <person name="Ferreira P."/>
            <person name="Findley K."/>
            <person name="Foster B."/>
            <person name="Gaskell J."/>
            <person name="Glotzer D."/>
            <person name="Gorecki P."/>
            <person name="Heitman J."/>
            <person name="Hesse C."/>
            <person name="Hori C."/>
            <person name="Igarashi K."/>
            <person name="Jurgens J.A."/>
            <person name="Kallen N."/>
            <person name="Kersten P."/>
            <person name="Kohler A."/>
            <person name="Kuees U."/>
            <person name="Kumar T.K.A."/>
            <person name="Kuo A."/>
            <person name="LaButti K."/>
            <person name="Larrondo L.F."/>
            <person name="Lindquist E."/>
            <person name="Ling A."/>
            <person name="Lombard V."/>
            <person name="Lucas S."/>
            <person name="Lundell T."/>
            <person name="Martin R."/>
            <person name="McLaughlin D.J."/>
            <person name="Morgenstern I."/>
            <person name="Morin E."/>
            <person name="Murat C."/>
            <person name="Nagy L.G."/>
            <person name="Nolan M."/>
            <person name="Ohm R.A."/>
            <person name="Patyshakuliyeva A."/>
            <person name="Rokas A."/>
            <person name="Ruiz-Duenas F.J."/>
            <person name="Sabat G."/>
            <person name="Salamov A."/>
            <person name="Samejima M."/>
            <person name="Schmutz J."/>
            <person name="Slot J.C."/>
            <person name="St John F."/>
            <person name="Stenlid J."/>
            <person name="Sun H."/>
            <person name="Sun S."/>
            <person name="Syed K."/>
            <person name="Tsang A."/>
            <person name="Wiebenga A."/>
            <person name="Young D."/>
            <person name="Pisabarro A."/>
            <person name="Eastwood D.C."/>
            <person name="Martin F."/>
            <person name="Cullen D."/>
            <person name="Grigoriev I.V."/>
            <person name="Hibbett D.S."/>
        </authorList>
    </citation>
    <scope>NUCLEOTIDE SEQUENCE [LARGE SCALE GENOMIC DNA]</scope>
    <source>
        <strain evidence="4 5">ATCC 11539</strain>
    </source>
</reference>
<dbReference type="RefSeq" id="XP_007864550.1">
    <property type="nucleotide sequence ID" value="XM_007866359.1"/>
</dbReference>
<accession>S7RVY8</accession>
<organism evidence="4 5">
    <name type="scientific">Gloeophyllum trabeum (strain ATCC 11539 / FP-39264 / Madison 617)</name>
    <name type="common">Brown rot fungus</name>
    <dbReference type="NCBI Taxonomy" id="670483"/>
    <lineage>
        <taxon>Eukaryota</taxon>
        <taxon>Fungi</taxon>
        <taxon>Dikarya</taxon>
        <taxon>Basidiomycota</taxon>
        <taxon>Agaricomycotina</taxon>
        <taxon>Agaricomycetes</taxon>
        <taxon>Gloeophyllales</taxon>
        <taxon>Gloeophyllaceae</taxon>
        <taxon>Gloeophyllum</taxon>
    </lineage>
</organism>
<dbReference type="InterPro" id="IPR008030">
    <property type="entry name" value="NmrA-like"/>
</dbReference>
<keyword evidence="5" id="KW-1185">Reference proteome</keyword>
<dbReference type="GeneID" id="19300033"/>
<keyword evidence="2" id="KW-0560">Oxidoreductase</keyword>
<dbReference type="OMA" id="HEIAAMY"/>
<evidence type="ECO:0000256" key="2">
    <source>
        <dbReference type="ARBA" id="ARBA00023002"/>
    </source>
</evidence>
<dbReference type="KEGG" id="gtr:GLOTRDRAFT_115386"/>
<sequence length="204" mass="21964">MSGFKKFAVAGAGNLRRYIIEELLKLKQSGAAGSVSVLSRLSSALSGTEVVISTLGGVSTLQNEQTVLAEAAKHAGVRLFVPSEFGTLTKDLKEGLFPYFDWDLPNGKVTIQGEGNAPGDRTTLNELADAYQAKSGKKLDLSHMSKVELRAALRKDSEDLASLALFLSLQLDEGFCIARKPEELDNHLFPSWNPTKAVDALLGQ</sequence>
<dbReference type="HOGENOM" id="CLU_044876_6_1_1"/>